<dbReference type="STRING" id="299262.BWR18_16805"/>
<evidence type="ECO:0000313" key="2">
    <source>
        <dbReference type="Proteomes" id="UP000186336"/>
    </source>
</evidence>
<dbReference type="KEGG" id="tom:BWR18_16805"/>
<accession>A0A1P8MYT5</accession>
<proteinExistence type="predicted"/>
<evidence type="ECO:0000313" key="1">
    <source>
        <dbReference type="EMBL" id="APX13158.1"/>
    </source>
</evidence>
<gene>
    <name evidence="1" type="ORF">BWR18_16805</name>
</gene>
<protein>
    <recommendedName>
        <fullName evidence="3">Translocase</fullName>
    </recommendedName>
</protein>
<sequence>MRYVKEIATGATTLAVAVGIGFVMQSGEAAKARYGETARNVSAPVNSLFNGSENADVLLEVQEIELTSATDPVSVPVPQADSNVQRVSVPAATDMPDESDVLPQADGCAIVAGAQAGPAAMVDLSLTAPCAVNERLTVHHNGMMFTETTDANGNLNLTVPALTEQAVFIMAFSDGDGAVAQAIVSDVAQYERTTLQWRGRAGFELHAREFGADYGQDGHVWSGADQNVPGMMRGDNGYVMRLGDTELTEPLIAEIYTYPSGHSVQSGTIDLSVEAEVTLDNCGIEVEAQSLEIMTDGTVKTQDLTLAVPGCDAVGSFLVLNNLVSDLKVASN</sequence>
<evidence type="ECO:0008006" key="3">
    <source>
        <dbReference type="Google" id="ProtNLM"/>
    </source>
</evidence>
<organism evidence="1 2">
    <name type="scientific">Tateyamaria omphalii</name>
    <dbReference type="NCBI Taxonomy" id="299262"/>
    <lineage>
        <taxon>Bacteria</taxon>
        <taxon>Pseudomonadati</taxon>
        <taxon>Pseudomonadota</taxon>
        <taxon>Alphaproteobacteria</taxon>
        <taxon>Rhodobacterales</taxon>
        <taxon>Roseobacteraceae</taxon>
        <taxon>Tateyamaria</taxon>
    </lineage>
</organism>
<reference evidence="1 2" key="1">
    <citation type="submission" date="2017-01" db="EMBL/GenBank/DDBJ databases">
        <title>Complete genome of Tateyamaria omphalii DOK1-4 isolated from seawater in Dokdo.</title>
        <authorList>
            <person name="Kim J.H."/>
            <person name="Chi W.-J."/>
        </authorList>
    </citation>
    <scope>NUCLEOTIDE SEQUENCE [LARGE SCALE GENOMIC DNA]</scope>
    <source>
        <strain evidence="1 2">DOK1-4</strain>
    </source>
</reference>
<name>A0A1P8MYT5_9RHOB</name>
<dbReference type="RefSeq" id="WP_076629592.1">
    <property type="nucleotide sequence ID" value="NZ_CP019312.1"/>
</dbReference>
<keyword evidence="2" id="KW-1185">Reference proteome</keyword>
<dbReference type="Proteomes" id="UP000186336">
    <property type="component" value="Chromosome"/>
</dbReference>
<dbReference type="OrthoDB" id="7956241at2"/>
<dbReference type="EMBL" id="CP019312">
    <property type="protein sequence ID" value="APX13158.1"/>
    <property type="molecule type" value="Genomic_DNA"/>
</dbReference>
<dbReference type="AlphaFoldDB" id="A0A1P8MYT5"/>